<gene>
    <name evidence="1" type="ORF">JCM17846_29010</name>
</gene>
<comment type="caution">
    <text evidence="1">The sequence shown here is derived from an EMBL/GenBank/DDBJ whole genome shotgun (WGS) entry which is preliminary data.</text>
</comment>
<dbReference type="Proteomes" id="UP000324996">
    <property type="component" value="Unassembled WGS sequence"/>
</dbReference>
<organism evidence="1 2">
    <name type="scientific">Iodidimonas nitroreducens</name>
    <dbReference type="NCBI Taxonomy" id="1236968"/>
    <lineage>
        <taxon>Bacteria</taxon>
        <taxon>Pseudomonadati</taxon>
        <taxon>Pseudomonadota</taxon>
        <taxon>Alphaproteobacteria</taxon>
        <taxon>Iodidimonadales</taxon>
        <taxon>Iodidimonadaceae</taxon>
        <taxon>Iodidimonas</taxon>
    </lineage>
</organism>
<dbReference type="NCBIfam" id="TIGR01537">
    <property type="entry name" value="portal_HK97"/>
    <property type="match status" value="1"/>
</dbReference>
<dbReference type="InterPro" id="IPR006427">
    <property type="entry name" value="Portal_HK97"/>
</dbReference>
<evidence type="ECO:0000313" key="1">
    <source>
        <dbReference type="EMBL" id="GER05219.1"/>
    </source>
</evidence>
<dbReference type="InterPro" id="IPR006944">
    <property type="entry name" value="Phage/GTA_portal"/>
</dbReference>
<reference evidence="1 2" key="1">
    <citation type="submission" date="2019-09" db="EMBL/GenBank/DDBJ databases">
        <title>NBRP : Genome information of microbial organism related human and environment.</title>
        <authorList>
            <person name="Hattori M."/>
            <person name="Oshima K."/>
            <person name="Inaba H."/>
            <person name="Suda W."/>
            <person name="Sakamoto M."/>
            <person name="Iino T."/>
            <person name="Kitahara M."/>
            <person name="Oshida Y."/>
            <person name="Iida T."/>
            <person name="Kudo T."/>
            <person name="Itoh T."/>
            <person name="Ohkuma M."/>
        </authorList>
    </citation>
    <scope>NUCLEOTIDE SEQUENCE [LARGE SCALE GENOMIC DNA]</scope>
    <source>
        <strain evidence="1 2">Q-1</strain>
    </source>
</reference>
<evidence type="ECO:0008006" key="3">
    <source>
        <dbReference type="Google" id="ProtNLM"/>
    </source>
</evidence>
<keyword evidence="2" id="KW-1185">Reference proteome</keyword>
<dbReference type="AlphaFoldDB" id="A0A5A7NDR3"/>
<dbReference type="EMBL" id="BKCN01000019">
    <property type="protein sequence ID" value="GER05219.1"/>
    <property type="molecule type" value="Genomic_DNA"/>
</dbReference>
<dbReference type="Pfam" id="PF04860">
    <property type="entry name" value="Phage_portal"/>
    <property type="match status" value="1"/>
</dbReference>
<proteinExistence type="predicted"/>
<accession>A0A5A7NDR3</accession>
<protein>
    <recommendedName>
        <fullName evidence="3">Portal protein</fullName>
    </recommendedName>
</protein>
<sequence length="391" mass="43462">MNIIQRMFKPKTEELMQDPSWQALHALSPSGQGVNARMAENLSTVLACVSAVSTSLASLPAWVYRRTEGGRELDETHPLMRIVRRGANAHQTWPDFIEWLAASTMLRGNGLAEIVTDSAGRVMELRPIPWEWVSVQMLASGRLAYDVTEMHGLHGPAGRRRRLLQGEVLHIRDRSDDGIVGKSRLQRAAKVIAAGLSIQEFSHALLENGARPSGALQFPHVLTGEQHDRISRQIRESLTGSSNAAKFLVLEAGVAWNPMSISPEDAELLASRRFTGEELARIFGCPPPIIGDLTHGTFTNSETLIRFFAQTTLSGWLRKLEAEFVRSVFTEAQRETHELEIDMSGLLRGDPETRWKSHEIAVKNKILTPNEVREVEGWNPRDDGNQFVGGG</sequence>
<evidence type="ECO:0000313" key="2">
    <source>
        <dbReference type="Proteomes" id="UP000324996"/>
    </source>
</evidence>
<dbReference type="RefSeq" id="WP_042087921.1">
    <property type="nucleotide sequence ID" value="NZ_BKCN01000019.1"/>
</dbReference>
<name>A0A5A7NDR3_9PROT</name>